<evidence type="ECO:0000313" key="6">
    <source>
        <dbReference type="EMBL" id="RKP22800.1"/>
    </source>
</evidence>
<dbReference type="Proteomes" id="UP000278143">
    <property type="component" value="Unassembled WGS sequence"/>
</dbReference>
<comment type="similarity">
    <text evidence="2">Belongs to the ATP12 family.</text>
</comment>
<dbReference type="InterPro" id="IPR011419">
    <property type="entry name" value="ATP12_ATP_synth-F1-assembly"/>
</dbReference>
<evidence type="ECO:0000256" key="1">
    <source>
        <dbReference type="ARBA" id="ARBA00004173"/>
    </source>
</evidence>
<dbReference type="Gene3D" id="3.30.2180.10">
    <property type="entry name" value="ATP12-like"/>
    <property type="match status" value="1"/>
</dbReference>
<accession>A0A4P9YV64</accession>
<evidence type="ECO:0008006" key="8">
    <source>
        <dbReference type="Google" id="ProtNLM"/>
    </source>
</evidence>
<reference evidence="7" key="1">
    <citation type="journal article" date="2018" name="Nat. Microbiol.">
        <title>Leveraging single-cell genomics to expand the fungal tree of life.</title>
        <authorList>
            <person name="Ahrendt S.R."/>
            <person name="Quandt C.A."/>
            <person name="Ciobanu D."/>
            <person name="Clum A."/>
            <person name="Salamov A."/>
            <person name="Andreopoulos B."/>
            <person name="Cheng J.F."/>
            <person name="Woyke T."/>
            <person name="Pelin A."/>
            <person name="Henrissat B."/>
            <person name="Reynolds N.K."/>
            <person name="Benny G.L."/>
            <person name="Smith M.E."/>
            <person name="James T.Y."/>
            <person name="Grigoriev I.V."/>
        </authorList>
    </citation>
    <scope>NUCLEOTIDE SEQUENCE [LARGE SCALE GENOMIC DNA]</scope>
    <source>
        <strain evidence="7">Benny S71-1</strain>
    </source>
</reference>
<dbReference type="EMBL" id="KZ991656">
    <property type="protein sequence ID" value="RKP22800.1"/>
    <property type="molecule type" value="Genomic_DNA"/>
</dbReference>
<dbReference type="OrthoDB" id="5673at2759"/>
<dbReference type="AlphaFoldDB" id="A0A4P9YV64"/>
<keyword evidence="3" id="KW-0809">Transit peptide</keyword>
<dbReference type="GO" id="GO:0005739">
    <property type="term" value="C:mitochondrion"/>
    <property type="evidence" value="ECO:0007669"/>
    <property type="project" value="UniProtKB-SubCell"/>
</dbReference>
<sequence>MQQAKSIKRFWKKADIKTDADAIQVMLDGRSLKTIDGHPCRLSPDDRCIAVAVAGEWESATEQVKPHGLAVTSIVARAIDTFGDAEARAKAIDKLMAFLHRDTLCYEHDHPSSLVELQSMHWRPLVEWARQRYQVELTVTNSIMGIQQPQATVDALRAVVATYSPLQLAAFEQAVLASKSFIIALALTERQINVQQAVEAAQAEVLAQIKQWGMVEDGHDLDFELLHQQLGAASCAFIGR</sequence>
<evidence type="ECO:0000256" key="4">
    <source>
        <dbReference type="ARBA" id="ARBA00023128"/>
    </source>
</evidence>
<evidence type="ECO:0000256" key="3">
    <source>
        <dbReference type="ARBA" id="ARBA00022946"/>
    </source>
</evidence>
<comment type="subcellular location">
    <subcellularLocation>
        <location evidence="1">Mitochondrion</location>
    </subcellularLocation>
</comment>
<evidence type="ECO:0000256" key="5">
    <source>
        <dbReference type="ARBA" id="ARBA00023186"/>
    </source>
</evidence>
<organism evidence="6 7">
    <name type="scientific">Syncephalis pseudoplumigaleata</name>
    <dbReference type="NCBI Taxonomy" id="1712513"/>
    <lineage>
        <taxon>Eukaryota</taxon>
        <taxon>Fungi</taxon>
        <taxon>Fungi incertae sedis</taxon>
        <taxon>Zoopagomycota</taxon>
        <taxon>Zoopagomycotina</taxon>
        <taxon>Zoopagomycetes</taxon>
        <taxon>Zoopagales</taxon>
        <taxon>Piptocephalidaceae</taxon>
        <taxon>Syncephalis</taxon>
    </lineage>
</organism>
<keyword evidence="5" id="KW-0143">Chaperone</keyword>
<keyword evidence="7" id="KW-1185">Reference proteome</keyword>
<gene>
    <name evidence="6" type="ORF">SYNPS1DRAFT_33539</name>
</gene>
<evidence type="ECO:0000256" key="2">
    <source>
        <dbReference type="ARBA" id="ARBA00008231"/>
    </source>
</evidence>
<dbReference type="PANTHER" id="PTHR21013:SF10">
    <property type="entry name" value="ATP SYNTHASE MITOCHONDRIAL F1 COMPLEX ASSEMBLY FACTOR 2"/>
    <property type="match status" value="1"/>
</dbReference>
<dbReference type="PANTHER" id="PTHR21013">
    <property type="entry name" value="ATP SYNTHASE MITOCHONDRIAL F1 COMPLEX ASSEMBLY FACTOR 2/ATP12 PROTEIN, MITOCHONDRIAL PRECURSOR"/>
    <property type="match status" value="1"/>
</dbReference>
<dbReference type="InterPro" id="IPR023335">
    <property type="entry name" value="ATP12_ortho_dom_sf"/>
</dbReference>
<dbReference type="GO" id="GO:0033615">
    <property type="term" value="P:mitochondrial proton-transporting ATP synthase complex assembly"/>
    <property type="evidence" value="ECO:0007669"/>
    <property type="project" value="TreeGrafter"/>
</dbReference>
<keyword evidence="4" id="KW-0496">Mitochondrion</keyword>
<name>A0A4P9YV64_9FUNG</name>
<evidence type="ECO:0000313" key="7">
    <source>
        <dbReference type="Proteomes" id="UP000278143"/>
    </source>
</evidence>
<dbReference type="InterPro" id="IPR042272">
    <property type="entry name" value="ATP12_ATP_synth-F1-assembly_N"/>
</dbReference>
<protein>
    <recommendedName>
        <fullName evidence="8">ATP12-domain-containing protein</fullName>
    </recommendedName>
</protein>
<proteinExistence type="inferred from homology"/>
<dbReference type="Pfam" id="PF07542">
    <property type="entry name" value="ATP12"/>
    <property type="match status" value="1"/>
</dbReference>
<dbReference type="Gene3D" id="1.10.3580.10">
    <property type="entry name" value="ATP12 ATPase"/>
    <property type="match status" value="1"/>
</dbReference>
<dbReference type="SUPFAM" id="SSF160909">
    <property type="entry name" value="ATP12-like"/>
    <property type="match status" value="1"/>
</dbReference>